<name>S4TEH5_9VIRU</name>
<evidence type="ECO:0008006" key="2">
    <source>
        <dbReference type="Google" id="ProtNLM"/>
    </source>
</evidence>
<sequence length="233" mass="25431">MPATKRKYAVSKRTASTPALKRRRAIRTYSGATSSVVPLSLDHQLLRTKQNCVLRYHETFTLNPGSGGLPGSFIFRSNSCYDPNFTGTGHQPRGYDQIMAMYQYLAVREAQIEIWFQPSDGAPVVLGIAADGSSGTITRDNMMEGRTAVYKAAGGISSTGPAYVSLRVKPWELAGTKLGENDYKHLSTGNPIITQFFIVTGMPLDLSDSGEINCVARLTYHCEVTEPIQPTSS</sequence>
<evidence type="ECO:0000313" key="1">
    <source>
        <dbReference type="EMBL" id="AGA18304.1"/>
    </source>
</evidence>
<accession>S4TEH5</accession>
<proteinExistence type="predicted"/>
<dbReference type="EMBL" id="JX904229">
    <property type="protein sequence ID" value="AGA18304.1"/>
    <property type="molecule type" value="Genomic_DNA"/>
</dbReference>
<organism evidence="1">
    <name type="scientific">uncultured marine virus</name>
    <dbReference type="NCBI Taxonomy" id="186617"/>
    <lineage>
        <taxon>Viruses</taxon>
        <taxon>environmental samples</taxon>
    </lineage>
</organism>
<protein>
    <recommendedName>
        <fullName evidence="2">Capsid protein</fullName>
    </recommendedName>
</protein>
<reference evidence="1" key="1">
    <citation type="journal article" date="2013" name="ISME J.">
        <title>Previously unknown and highly divergent ssDNA viruses populate the oceans.</title>
        <authorList>
            <person name="Labonte J.M."/>
            <person name="Suttle C.A."/>
        </authorList>
    </citation>
    <scope>NUCLEOTIDE SEQUENCE</scope>
</reference>